<proteinExistence type="predicted"/>
<dbReference type="STRING" id="1123349.SAMN02744037_02650"/>
<protein>
    <recommendedName>
        <fullName evidence="4">Lysozyme-like</fullName>
    </recommendedName>
</protein>
<keyword evidence="1" id="KW-0812">Transmembrane</keyword>
<name>A0A1M6TPX8_9FIRM</name>
<organism evidence="2 3">
    <name type="scientific">Tepidibacter formicigenes DSM 15518</name>
    <dbReference type="NCBI Taxonomy" id="1123349"/>
    <lineage>
        <taxon>Bacteria</taxon>
        <taxon>Bacillati</taxon>
        <taxon>Bacillota</taxon>
        <taxon>Clostridia</taxon>
        <taxon>Peptostreptococcales</taxon>
        <taxon>Peptostreptococcaceae</taxon>
        <taxon>Tepidibacter</taxon>
    </lineage>
</organism>
<evidence type="ECO:0000313" key="2">
    <source>
        <dbReference type="EMBL" id="SHK59035.1"/>
    </source>
</evidence>
<keyword evidence="1" id="KW-0472">Membrane</keyword>
<feature type="transmembrane region" description="Helical" evidence="1">
    <location>
        <begin position="12"/>
        <end position="31"/>
    </location>
</feature>
<evidence type="ECO:0000256" key="1">
    <source>
        <dbReference type="SAM" id="Phobius"/>
    </source>
</evidence>
<dbReference type="OrthoDB" id="1750491at2"/>
<accession>A0A1M6TPX8</accession>
<dbReference type="RefSeq" id="WP_072890808.1">
    <property type="nucleotide sequence ID" value="NZ_FRAE01000103.1"/>
</dbReference>
<gene>
    <name evidence="2" type="ORF">SAMN02744037_02650</name>
</gene>
<keyword evidence="3" id="KW-1185">Reference proteome</keyword>
<sequence length="234" mass="28456">MKSNDKKIGLILVLTMLMIAMLITSSIVLILKFYGKEKLMYTLDSLGIIKNMKQKEYIKEEIDEFPHLTIFSNEEKSIFSDLNHKEKILYYKIKKYSYLNSSEIKAVLDLMKELDFRYDYFISAVANKNYNSLISSQYMYSLVYDKYKELIDIYLKGNSNEYKEIYIKGLYFHYLSNIYKYDLQRLLTEYNMGYYESKEYYRRNNTFDSQFSIDCIKNIKIYRDIYRYYLKYIK</sequence>
<dbReference type="Proteomes" id="UP000242497">
    <property type="component" value="Unassembled WGS sequence"/>
</dbReference>
<dbReference type="EMBL" id="FRAE01000103">
    <property type="protein sequence ID" value="SHK59035.1"/>
    <property type="molecule type" value="Genomic_DNA"/>
</dbReference>
<keyword evidence="1" id="KW-1133">Transmembrane helix</keyword>
<reference evidence="3" key="1">
    <citation type="submission" date="2016-11" db="EMBL/GenBank/DDBJ databases">
        <authorList>
            <person name="Varghese N."/>
            <person name="Submissions S."/>
        </authorList>
    </citation>
    <scope>NUCLEOTIDE SEQUENCE [LARGE SCALE GENOMIC DNA]</scope>
    <source>
        <strain evidence="3">DSM 15518</strain>
    </source>
</reference>
<evidence type="ECO:0000313" key="3">
    <source>
        <dbReference type="Proteomes" id="UP000242497"/>
    </source>
</evidence>
<dbReference type="AlphaFoldDB" id="A0A1M6TPX8"/>
<evidence type="ECO:0008006" key="4">
    <source>
        <dbReference type="Google" id="ProtNLM"/>
    </source>
</evidence>